<sequence length="89" mass="9333">MGCVGEVKECLCTAQVQGNSWDDGGIVFVVLARDSVETASLVFLSPSTSGAVALPAKGTFMLVAPDAFHHGGKPVQGDSNLVQKTWKRI</sequence>
<gene>
    <name evidence="1" type="ORF">Tci_060814</name>
</gene>
<dbReference type="EMBL" id="BKCJ010009834">
    <property type="protein sequence ID" value="GEU88836.1"/>
    <property type="molecule type" value="Genomic_DNA"/>
</dbReference>
<organism evidence="1">
    <name type="scientific">Tanacetum cinerariifolium</name>
    <name type="common">Dalmatian daisy</name>
    <name type="synonym">Chrysanthemum cinerariifolium</name>
    <dbReference type="NCBI Taxonomy" id="118510"/>
    <lineage>
        <taxon>Eukaryota</taxon>
        <taxon>Viridiplantae</taxon>
        <taxon>Streptophyta</taxon>
        <taxon>Embryophyta</taxon>
        <taxon>Tracheophyta</taxon>
        <taxon>Spermatophyta</taxon>
        <taxon>Magnoliopsida</taxon>
        <taxon>eudicotyledons</taxon>
        <taxon>Gunneridae</taxon>
        <taxon>Pentapetalae</taxon>
        <taxon>asterids</taxon>
        <taxon>campanulids</taxon>
        <taxon>Asterales</taxon>
        <taxon>Asteraceae</taxon>
        <taxon>Asteroideae</taxon>
        <taxon>Anthemideae</taxon>
        <taxon>Anthemidinae</taxon>
        <taxon>Tanacetum</taxon>
    </lineage>
</organism>
<protein>
    <submittedName>
        <fullName evidence="1">Uncharacterized protein</fullName>
    </submittedName>
</protein>
<reference evidence="1" key="1">
    <citation type="journal article" date="2019" name="Sci. Rep.">
        <title>Draft genome of Tanacetum cinerariifolium, the natural source of mosquito coil.</title>
        <authorList>
            <person name="Yamashiro T."/>
            <person name="Shiraishi A."/>
            <person name="Satake H."/>
            <person name="Nakayama K."/>
        </authorList>
    </citation>
    <scope>NUCLEOTIDE SEQUENCE</scope>
</reference>
<proteinExistence type="predicted"/>
<comment type="caution">
    <text evidence="1">The sequence shown here is derived from an EMBL/GenBank/DDBJ whole genome shotgun (WGS) entry which is preliminary data.</text>
</comment>
<evidence type="ECO:0000313" key="1">
    <source>
        <dbReference type="EMBL" id="GEU88836.1"/>
    </source>
</evidence>
<accession>A0A6L2NRU7</accession>
<name>A0A6L2NRU7_TANCI</name>
<dbReference type="AlphaFoldDB" id="A0A6L2NRU7"/>